<proteinExistence type="predicted"/>
<dbReference type="Proteomes" id="UP001157161">
    <property type="component" value="Unassembled WGS sequence"/>
</dbReference>
<keyword evidence="3" id="KW-1185">Reference proteome</keyword>
<feature type="region of interest" description="Disordered" evidence="1">
    <location>
        <begin position="98"/>
        <end position="118"/>
    </location>
</feature>
<reference evidence="2" key="1">
    <citation type="journal article" date="2014" name="Int. J. Syst. Evol. Microbiol.">
        <title>Complete genome sequence of Corynebacterium casei LMG S-19264T (=DSM 44701T), isolated from a smear-ripened cheese.</title>
        <authorList>
            <consortium name="US DOE Joint Genome Institute (JGI-PGF)"/>
            <person name="Walter F."/>
            <person name="Albersmeier A."/>
            <person name="Kalinowski J."/>
            <person name="Ruckert C."/>
        </authorList>
    </citation>
    <scope>NUCLEOTIDE SEQUENCE</scope>
    <source>
        <strain evidence="2">NBRC 112290</strain>
    </source>
</reference>
<dbReference type="EMBL" id="BSUM01000001">
    <property type="protein sequence ID" value="GMA33561.1"/>
    <property type="molecule type" value="Genomic_DNA"/>
</dbReference>
<evidence type="ECO:0000256" key="1">
    <source>
        <dbReference type="SAM" id="MobiDB-lite"/>
    </source>
</evidence>
<gene>
    <name evidence="2" type="ORF">GCM10025875_35530</name>
</gene>
<organism evidence="2 3">
    <name type="scientific">Litorihabitans aurantiacus</name>
    <dbReference type="NCBI Taxonomy" id="1930061"/>
    <lineage>
        <taxon>Bacteria</taxon>
        <taxon>Bacillati</taxon>
        <taxon>Actinomycetota</taxon>
        <taxon>Actinomycetes</taxon>
        <taxon>Micrococcales</taxon>
        <taxon>Beutenbergiaceae</taxon>
        <taxon>Litorihabitans</taxon>
    </lineage>
</organism>
<evidence type="ECO:0008006" key="4">
    <source>
        <dbReference type="Google" id="ProtNLM"/>
    </source>
</evidence>
<comment type="caution">
    <text evidence="2">The sequence shown here is derived from an EMBL/GenBank/DDBJ whole genome shotgun (WGS) entry which is preliminary data.</text>
</comment>
<evidence type="ECO:0000313" key="3">
    <source>
        <dbReference type="Proteomes" id="UP001157161"/>
    </source>
</evidence>
<dbReference type="SUPFAM" id="SSF55909">
    <property type="entry name" value="Pentein"/>
    <property type="match status" value="1"/>
</dbReference>
<dbReference type="AlphaFoldDB" id="A0AA37XIS0"/>
<sequence length="134" mass="14598">MTTDVAATTAAPAPATGTVPAAPADGRTATTRRYLMCRPTHFDVVYTINPWMHPEVPVDHELVMSQWETLRRTYLELGHEVEVIEGAPACRTWCSRPTAPRSWTGRRSRSASTTRSAAARLSCTPTGCAPTASR</sequence>
<protein>
    <recommendedName>
        <fullName evidence="4">Amidinotransferase</fullName>
    </recommendedName>
</protein>
<evidence type="ECO:0000313" key="2">
    <source>
        <dbReference type="EMBL" id="GMA33561.1"/>
    </source>
</evidence>
<name>A0AA37XIS0_9MICO</name>
<reference evidence="2" key="2">
    <citation type="submission" date="2023-02" db="EMBL/GenBank/DDBJ databases">
        <authorList>
            <person name="Sun Q."/>
            <person name="Mori K."/>
        </authorList>
    </citation>
    <scope>NUCLEOTIDE SEQUENCE</scope>
    <source>
        <strain evidence="2">NBRC 112290</strain>
    </source>
</reference>
<accession>A0AA37XIS0</accession>
<feature type="region of interest" description="Disordered" evidence="1">
    <location>
        <begin position="1"/>
        <end position="25"/>
    </location>
</feature>